<gene>
    <name evidence="1" type="ORF">GCM10022229_03570</name>
</gene>
<name>A0ABP7M5A6_9GAMM</name>
<proteinExistence type="predicted"/>
<sequence length="77" mass="7860">MNGIKGLRPLNGPIPPNQFSGAVVVALPPAGATIGINNTPHASRQIGAPWGVTFFRPSRSAEGIPEFAAPSRDGDAA</sequence>
<evidence type="ECO:0000313" key="1">
    <source>
        <dbReference type="EMBL" id="GAA3913925.1"/>
    </source>
</evidence>
<reference evidence="2" key="1">
    <citation type="journal article" date="2019" name="Int. J. Syst. Evol. Microbiol.">
        <title>The Global Catalogue of Microorganisms (GCM) 10K type strain sequencing project: providing services to taxonomists for standard genome sequencing and annotation.</title>
        <authorList>
            <consortium name="The Broad Institute Genomics Platform"/>
            <consortium name="The Broad Institute Genome Sequencing Center for Infectious Disease"/>
            <person name="Wu L."/>
            <person name="Ma J."/>
        </authorList>
    </citation>
    <scope>NUCLEOTIDE SEQUENCE [LARGE SCALE GENOMIC DNA]</scope>
    <source>
        <strain evidence="2">JCM 16916</strain>
    </source>
</reference>
<keyword evidence="2" id="KW-1185">Reference proteome</keyword>
<protein>
    <submittedName>
        <fullName evidence="1">Uncharacterized protein</fullName>
    </submittedName>
</protein>
<evidence type="ECO:0000313" key="2">
    <source>
        <dbReference type="Proteomes" id="UP001501727"/>
    </source>
</evidence>
<organism evidence="1 2">
    <name type="scientific">Luteimonas lutimaris</name>
    <dbReference type="NCBI Taxonomy" id="698645"/>
    <lineage>
        <taxon>Bacteria</taxon>
        <taxon>Pseudomonadati</taxon>
        <taxon>Pseudomonadota</taxon>
        <taxon>Gammaproteobacteria</taxon>
        <taxon>Lysobacterales</taxon>
        <taxon>Lysobacteraceae</taxon>
        <taxon>Luteimonas</taxon>
    </lineage>
</organism>
<comment type="caution">
    <text evidence="1">The sequence shown here is derived from an EMBL/GenBank/DDBJ whole genome shotgun (WGS) entry which is preliminary data.</text>
</comment>
<accession>A0ABP7M5A6</accession>
<dbReference type="EMBL" id="BAAAZU010000001">
    <property type="protein sequence ID" value="GAA3913925.1"/>
    <property type="molecule type" value="Genomic_DNA"/>
</dbReference>
<dbReference type="Proteomes" id="UP001501727">
    <property type="component" value="Unassembled WGS sequence"/>
</dbReference>